<dbReference type="PROSITE" id="PS00662">
    <property type="entry name" value="T2SP_E"/>
    <property type="match status" value="1"/>
</dbReference>
<name>A0A2M8KG28_9BACT</name>
<dbReference type="CDD" id="cd01129">
    <property type="entry name" value="PulE-GspE-like"/>
    <property type="match status" value="1"/>
</dbReference>
<dbReference type="PANTHER" id="PTHR30258">
    <property type="entry name" value="TYPE II SECRETION SYSTEM PROTEIN GSPE-RELATED"/>
    <property type="match status" value="1"/>
</dbReference>
<dbReference type="EMBL" id="PFDY01000035">
    <property type="protein sequence ID" value="PJE58876.1"/>
    <property type="molecule type" value="Genomic_DNA"/>
</dbReference>
<dbReference type="Pfam" id="PF00437">
    <property type="entry name" value="T2SSE"/>
    <property type="match status" value="1"/>
</dbReference>
<keyword evidence="3" id="KW-0067">ATP-binding</keyword>
<evidence type="ECO:0000256" key="1">
    <source>
        <dbReference type="ARBA" id="ARBA00006611"/>
    </source>
</evidence>
<dbReference type="InterPro" id="IPR007831">
    <property type="entry name" value="T2SS_GspE_N"/>
</dbReference>
<keyword evidence="2" id="KW-0547">Nucleotide-binding</keyword>
<evidence type="ECO:0000256" key="3">
    <source>
        <dbReference type="ARBA" id="ARBA00022840"/>
    </source>
</evidence>
<dbReference type="Gene3D" id="3.30.450.90">
    <property type="match status" value="1"/>
</dbReference>
<evidence type="ECO:0000259" key="4">
    <source>
        <dbReference type="PROSITE" id="PS00662"/>
    </source>
</evidence>
<dbReference type="InterPro" id="IPR037257">
    <property type="entry name" value="T2SS_E_N_sf"/>
</dbReference>
<dbReference type="SUPFAM" id="SSF160246">
    <property type="entry name" value="EspE N-terminal domain-like"/>
    <property type="match status" value="1"/>
</dbReference>
<sequence>MVGFVALKSSCCETKAGYLIMSSLAEIILELGWATKSQIAEALKAAEESGRTLEYVLLKRNIINPQKLAQAKAKIFGLESIDLKDSKVAPEVLRQIPEETASFYKFVPFEKSGNVLKVAMVSPDDLQAQEALRFLAARRGLQIKIYVVTQNDLENIAKQYRSLRGEVDLALKALETELGTKSTDKNKIQQEAKRIVAEAPITKIVAVIVRHATEGRASDIHIEAMEDNVRVRFRVDGVLYTGLFLPKNIHSAVVARIKILCHMRIDENRVPQDGRFSTVISDRKIDFRVSTLPTTTGEKVVMRILDPKGGALSFTELGIIGENSRLLESAIDQPFGLILTTGPTGSGKTTTQYSVLHILNNEEVNIISLEDPVEYYVEGVNQSQVRPEIGYTFASGLRHILRQDPDVIMVGEIRDQETAELSIHAALTGHLVLSTLHTNDAVGVIPRLIDMGIQPFLLPSTLLLVVAQRLVRRLCPQCRQPVDPPAPLKQVIATELIDIRERLKTKALPEILIKNTVLKVYNAPGCKYCGNKGSRGRIGIYEMLKMTKELEKIIIEKPMESVIGQEAKRQGMLTMKQDGILKALEGLVGLEEVLKAVESKTID</sequence>
<accession>A0A2M8KG28</accession>
<dbReference type="SUPFAM" id="SSF52540">
    <property type="entry name" value="P-loop containing nucleoside triphosphate hydrolases"/>
    <property type="match status" value="1"/>
</dbReference>
<dbReference type="GO" id="GO:0005524">
    <property type="term" value="F:ATP binding"/>
    <property type="evidence" value="ECO:0007669"/>
    <property type="project" value="UniProtKB-KW"/>
</dbReference>
<dbReference type="Gene3D" id="3.40.50.300">
    <property type="entry name" value="P-loop containing nucleotide triphosphate hydrolases"/>
    <property type="match status" value="1"/>
</dbReference>
<dbReference type="AlphaFoldDB" id="A0A2M8KG28"/>
<evidence type="ECO:0000313" key="6">
    <source>
        <dbReference type="Proteomes" id="UP000231347"/>
    </source>
</evidence>
<reference evidence="6" key="1">
    <citation type="submission" date="2017-09" db="EMBL/GenBank/DDBJ databases">
        <title>Depth-based differentiation of microbial function through sediment-hosted aquifers and enrichment of novel symbionts in the deep terrestrial subsurface.</title>
        <authorList>
            <person name="Probst A.J."/>
            <person name="Ladd B."/>
            <person name="Jarett J.K."/>
            <person name="Geller-Mcgrath D.E."/>
            <person name="Sieber C.M.K."/>
            <person name="Emerson J.B."/>
            <person name="Anantharaman K."/>
            <person name="Thomas B.C."/>
            <person name="Malmstrom R."/>
            <person name="Stieglmeier M."/>
            <person name="Klingl A."/>
            <person name="Woyke T."/>
            <person name="Ryan C.M."/>
            <person name="Banfield J.F."/>
        </authorList>
    </citation>
    <scope>NUCLEOTIDE SEQUENCE [LARGE SCALE GENOMIC DNA]</scope>
</reference>
<dbReference type="InterPro" id="IPR027417">
    <property type="entry name" value="P-loop_NTPase"/>
</dbReference>
<comment type="similarity">
    <text evidence="1">Belongs to the GSP E family.</text>
</comment>
<dbReference type="InterPro" id="IPR001482">
    <property type="entry name" value="T2SS/T4SS_dom"/>
</dbReference>
<protein>
    <recommendedName>
        <fullName evidence="4">Bacterial type II secretion system protein E domain-containing protein</fullName>
    </recommendedName>
</protein>
<feature type="domain" description="Bacterial type II secretion system protein E" evidence="4">
    <location>
        <begin position="401"/>
        <end position="415"/>
    </location>
</feature>
<dbReference type="GO" id="GO:0005886">
    <property type="term" value="C:plasma membrane"/>
    <property type="evidence" value="ECO:0007669"/>
    <property type="project" value="TreeGrafter"/>
</dbReference>
<proteinExistence type="inferred from homology"/>
<gene>
    <name evidence="5" type="ORF">COU83_01470</name>
</gene>
<dbReference type="Pfam" id="PF05157">
    <property type="entry name" value="MshEN"/>
    <property type="match status" value="1"/>
</dbReference>
<dbReference type="Gene3D" id="3.30.300.160">
    <property type="entry name" value="Type II secretion system, protein E, N-terminal domain"/>
    <property type="match status" value="1"/>
</dbReference>
<dbReference type="GO" id="GO:0016887">
    <property type="term" value="F:ATP hydrolysis activity"/>
    <property type="evidence" value="ECO:0007669"/>
    <property type="project" value="TreeGrafter"/>
</dbReference>
<evidence type="ECO:0000256" key="2">
    <source>
        <dbReference type="ARBA" id="ARBA00022741"/>
    </source>
</evidence>
<comment type="caution">
    <text evidence="5">The sequence shown here is derived from an EMBL/GenBank/DDBJ whole genome shotgun (WGS) entry which is preliminary data.</text>
</comment>
<organism evidence="5 6">
    <name type="scientific">Candidatus Portnoybacteria bacterium CG10_big_fil_rev_8_21_14_0_10_40_22</name>
    <dbReference type="NCBI Taxonomy" id="1974814"/>
    <lineage>
        <taxon>Bacteria</taxon>
        <taxon>Candidatus Portnoyibacteriota</taxon>
    </lineage>
</organism>
<evidence type="ECO:0000313" key="5">
    <source>
        <dbReference type="EMBL" id="PJE58876.1"/>
    </source>
</evidence>
<dbReference type="Proteomes" id="UP000231347">
    <property type="component" value="Unassembled WGS sequence"/>
</dbReference>
<dbReference type="PANTHER" id="PTHR30258:SF1">
    <property type="entry name" value="PROTEIN TRANSPORT PROTEIN HOFB HOMOLOG"/>
    <property type="match status" value="1"/>
</dbReference>